<reference evidence="2" key="1">
    <citation type="submission" date="2023-10" db="EMBL/GenBank/DDBJ databases">
        <title>Genome assembly of Pristionchus species.</title>
        <authorList>
            <person name="Yoshida K."/>
            <person name="Sommer R.J."/>
        </authorList>
    </citation>
    <scope>NUCLEOTIDE SEQUENCE</scope>
    <source>
        <strain evidence="2">RS0144</strain>
    </source>
</reference>
<feature type="non-terminal residue" evidence="2">
    <location>
        <position position="1"/>
    </location>
</feature>
<accession>A0AAV5SHX8</accession>
<feature type="region of interest" description="Disordered" evidence="1">
    <location>
        <begin position="1"/>
        <end position="21"/>
    </location>
</feature>
<sequence>PNASLEHTVGGDSKPSLFPPHSGTWPYPLRPRALTDDAIQYYLEDLSAERALAMRKTPDQQ</sequence>
<protein>
    <submittedName>
        <fullName evidence="2">Uncharacterized protein</fullName>
    </submittedName>
</protein>
<dbReference type="AlphaFoldDB" id="A0AAV5SHX8"/>
<evidence type="ECO:0000256" key="1">
    <source>
        <dbReference type="SAM" id="MobiDB-lite"/>
    </source>
</evidence>
<dbReference type="Proteomes" id="UP001432027">
    <property type="component" value="Unassembled WGS sequence"/>
</dbReference>
<evidence type="ECO:0000313" key="2">
    <source>
        <dbReference type="EMBL" id="GMS82490.1"/>
    </source>
</evidence>
<gene>
    <name evidence="2" type="ORF">PENTCL1PPCAC_4665</name>
</gene>
<proteinExistence type="predicted"/>
<comment type="caution">
    <text evidence="2">The sequence shown here is derived from an EMBL/GenBank/DDBJ whole genome shotgun (WGS) entry which is preliminary data.</text>
</comment>
<organism evidence="2 3">
    <name type="scientific">Pristionchus entomophagus</name>
    <dbReference type="NCBI Taxonomy" id="358040"/>
    <lineage>
        <taxon>Eukaryota</taxon>
        <taxon>Metazoa</taxon>
        <taxon>Ecdysozoa</taxon>
        <taxon>Nematoda</taxon>
        <taxon>Chromadorea</taxon>
        <taxon>Rhabditida</taxon>
        <taxon>Rhabditina</taxon>
        <taxon>Diplogasteromorpha</taxon>
        <taxon>Diplogasteroidea</taxon>
        <taxon>Neodiplogasteridae</taxon>
        <taxon>Pristionchus</taxon>
    </lineage>
</organism>
<keyword evidence="3" id="KW-1185">Reference proteome</keyword>
<evidence type="ECO:0000313" key="3">
    <source>
        <dbReference type="Proteomes" id="UP001432027"/>
    </source>
</evidence>
<name>A0AAV5SHX8_9BILA</name>
<dbReference type="EMBL" id="BTSX01000002">
    <property type="protein sequence ID" value="GMS82490.1"/>
    <property type="molecule type" value="Genomic_DNA"/>
</dbReference>